<protein>
    <recommendedName>
        <fullName evidence="1">RNase H type-1 domain-containing protein</fullName>
    </recommendedName>
</protein>
<dbReference type="PANTHER" id="PTHR47723:SF19">
    <property type="entry name" value="POLYNUCLEOTIDYL TRANSFERASE, RIBONUCLEASE H-LIKE SUPERFAMILY PROTEIN"/>
    <property type="match status" value="1"/>
</dbReference>
<dbReference type="CDD" id="cd06222">
    <property type="entry name" value="RNase_H_like"/>
    <property type="match status" value="1"/>
</dbReference>
<accession>A0ABR0XN77</accession>
<dbReference type="InterPro" id="IPR044730">
    <property type="entry name" value="RNase_H-like_dom_plant"/>
</dbReference>
<gene>
    <name evidence="2" type="ORF">DH2020_003981</name>
</gene>
<dbReference type="EMBL" id="JABTTQ020000003">
    <property type="protein sequence ID" value="KAK6160600.1"/>
    <property type="molecule type" value="Genomic_DNA"/>
</dbReference>
<evidence type="ECO:0000259" key="1">
    <source>
        <dbReference type="Pfam" id="PF13456"/>
    </source>
</evidence>
<keyword evidence="3" id="KW-1185">Reference proteome</keyword>
<proteinExistence type="predicted"/>
<evidence type="ECO:0000313" key="3">
    <source>
        <dbReference type="Proteomes" id="UP001318860"/>
    </source>
</evidence>
<dbReference type="Proteomes" id="UP001318860">
    <property type="component" value="Unassembled WGS sequence"/>
</dbReference>
<comment type="caution">
    <text evidence="2">The sequence shown here is derived from an EMBL/GenBank/DDBJ whole genome shotgun (WGS) entry which is preliminary data.</text>
</comment>
<dbReference type="InterPro" id="IPR053151">
    <property type="entry name" value="RNase_H-like"/>
</dbReference>
<sequence>MNLKSQPLSSWSSRGVVRDSGGKVILAFGRNVELMRSAFEGELLALKDGLIRVKEMDVRHQLVISDSLLAVQAVMATHEDLSYNDALLQDIYHFQADLGVTKFTHKCRTANSVAHRLAFFSAFSSSSFCWTSEDLPSWIEEIVLADISL</sequence>
<dbReference type="Pfam" id="PF13456">
    <property type="entry name" value="RVT_3"/>
    <property type="match status" value="1"/>
</dbReference>
<dbReference type="PANTHER" id="PTHR47723">
    <property type="entry name" value="OS05G0353850 PROTEIN"/>
    <property type="match status" value="1"/>
</dbReference>
<dbReference type="InterPro" id="IPR002156">
    <property type="entry name" value="RNaseH_domain"/>
</dbReference>
<dbReference type="InterPro" id="IPR012337">
    <property type="entry name" value="RNaseH-like_sf"/>
</dbReference>
<dbReference type="InterPro" id="IPR036397">
    <property type="entry name" value="RNaseH_sf"/>
</dbReference>
<organism evidence="2 3">
    <name type="scientific">Rehmannia glutinosa</name>
    <name type="common">Chinese foxglove</name>
    <dbReference type="NCBI Taxonomy" id="99300"/>
    <lineage>
        <taxon>Eukaryota</taxon>
        <taxon>Viridiplantae</taxon>
        <taxon>Streptophyta</taxon>
        <taxon>Embryophyta</taxon>
        <taxon>Tracheophyta</taxon>
        <taxon>Spermatophyta</taxon>
        <taxon>Magnoliopsida</taxon>
        <taxon>eudicotyledons</taxon>
        <taxon>Gunneridae</taxon>
        <taxon>Pentapetalae</taxon>
        <taxon>asterids</taxon>
        <taxon>lamiids</taxon>
        <taxon>Lamiales</taxon>
        <taxon>Orobanchaceae</taxon>
        <taxon>Rehmannieae</taxon>
        <taxon>Rehmannia</taxon>
    </lineage>
</organism>
<dbReference type="SUPFAM" id="SSF53098">
    <property type="entry name" value="Ribonuclease H-like"/>
    <property type="match status" value="1"/>
</dbReference>
<evidence type="ECO:0000313" key="2">
    <source>
        <dbReference type="EMBL" id="KAK6160600.1"/>
    </source>
</evidence>
<dbReference type="Gene3D" id="3.30.420.10">
    <property type="entry name" value="Ribonuclease H-like superfamily/Ribonuclease H"/>
    <property type="match status" value="1"/>
</dbReference>
<reference evidence="2 3" key="1">
    <citation type="journal article" date="2021" name="Comput. Struct. Biotechnol. J.">
        <title>De novo genome assembly of the potent medicinal plant Rehmannia glutinosa using nanopore technology.</title>
        <authorList>
            <person name="Ma L."/>
            <person name="Dong C."/>
            <person name="Song C."/>
            <person name="Wang X."/>
            <person name="Zheng X."/>
            <person name="Niu Y."/>
            <person name="Chen S."/>
            <person name="Feng W."/>
        </authorList>
    </citation>
    <scope>NUCLEOTIDE SEQUENCE [LARGE SCALE GENOMIC DNA]</scope>
    <source>
        <strain evidence="2">DH-2019</strain>
    </source>
</reference>
<name>A0ABR0XN77_REHGL</name>
<feature type="domain" description="RNase H type-1" evidence="1">
    <location>
        <begin position="12"/>
        <end position="118"/>
    </location>
</feature>